<protein>
    <recommendedName>
        <fullName evidence="1">BTB domain-containing protein</fullName>
    </recommendedName>
</protein>
<dbReference type="OrthoDB" id="6359816at2759"/>
<gene>
    <name evidence="2" type="ORF">CKM354_000631000</name>
</gene>
<dbReference type="PANTHER" id="PTHR47843">
    <property type="entry name" value="BTB DOMAIN-CONTAINING PROTEIN-RELATED"/>
    <property type="match status" value="1"/>
</dbReference>
<dbReference type="SUPFAM" id="SSF54695">
    <property type="entry name" value="POZ domain"/>
    <property type="match status" value="1"/>
</dbReference>
<organism evidence="2 3">
    <name type="scientific">Cercospora kikuchii</name>
    <dbReference type="NCBI Taxonomy" id="84275"/>
    <lineage>
        <taxon>Eukaryota</taxon>
        <taxon>Fungi</taxon>
        <taxon>Dikarya</taxon>
        <taxon>Ascomycota</taxon>
        <taxon>Pezizomycotina</taxon>
        <taxon>Dothideomycetes</taxon>
        <taxon>Dothideomycetidae</taxon>
        <taxon>Mycosphaerellales</taxon>
        <taxon>Mycosphaerellaceae</taxon>
        <taxon>Cercospora</taxon>
    </lineage>
</organism>
<keyword evidence="3" id="KW-1185">Reference proteome</keyword>
<dbReference type="EMBL" id="BOLY01000004">
    <property type="protein sequence ID" value="GIZ43068.1"/>
    <property type="molecule type" value="Genomic_DNA"/>
</dbReference>
<dbReference type="InterPro" id="IPR011333">
    <property type="entry name" value="SKP1/BTB/POZ_sf"/>
</dbReference>
<name>A0A9P3FDA2_9PEZI</name>
<reference evidence="2 3" key="1">
    <citation type="submission" date="2021-01" db="EMBL/GenBank/DDBJ databases">
        <title>Cercospora kikuchii MAFF 305040 whole genome shotgun sequence.</title>
        <authorList>
            <person name="Kashiwa T."/>
            <person name="Suzuki T."/>
        </authorList>
    </citation>
    <scope>NUCLEOTIDE SEQUENCE [LARGE SCALE GENOMIC DNA]</scope>
    <source>
        <strain evidence="2 3">MAFF 305040</strain>
    </source>
</reference>
<comment type="caution">
    <text evidence="2">The sequence shown here is derived from an EMBL/GenBank/DDBJ whole genome shotgun (WGS) entry which is preliminary data.</text>
</comment>
<feature type="domain" description="BTB" evidence="1">
    <location>
        <begin position="54"/>
        <end position="121"/>
    </location>
</feature>
<evidence type="ECO:0000313" key="2">
    <source>
        <dbReference type="EMBL" id="GIZ43068.1"/>
    </source>
</evidence>
<evidence type="ECO:0000259" key="1">
    <source>
        <dbReference type="PROSITE" id="PS50097"/>
    </source>
</evidence>
<dbReference type="RefSeq" id="XP_044657555.1">
    <property type="nucleotide sequence ID" value="XM_044801620.1"/>
</dbReference>
<dbReference type="Pfam" id="PF00651">
    <property type="entry name" value="BTB"/>
    <property type="match status" value="1"/>
</dbReference>
<dbReference type="Proteomes" id="UP000825890">
    <property type="component" value="Unassembled WGS sequence"/>
</dbReference>
<dbReference type="Gene3D" id="3.30.710.10">
    <property type="entry name" value="Potassium Channel Kv1.1, Chain A"/>
    <property type="match status" value="1"/>
</dbReference>
<dbReference type="PANTHER" id="PTHR47843:SF5">
    <property type="entry name" value="BTB_POZ DOMAIN PROTEIN"/>
    <property type="match status" value="1"/>
</dbReference>
<dbReference type="AlphaFoldDB" id="A0A9P3FDA2"/>
<evidence type="ECO:0000313" key="3">
    <source>
        <dbReference type="Proteomes" id="UP000825890"/>
    </source>
</evidence>
<dbReference type="GeneID" id="68291885"/>
<proteinExistence type="predicted"/>
<dbReference type="PROSITE" id="PS50097">
    <property type="entry name" value="BTB"/>
    <property type="match status" value="1"/>
</dbReference>
<dbReference type="InterPro" id="IPR000210">
    <property type="entry name" value="BTB/POZ_dom"/>
</dbReference>
<accession>A0A9P3FDA2</accession>
<dbReference type="CDD" id="cd18186">
    <property type="entry name" value="BTB_POZ_ZBTB_KLHL-like"/>
    <property type="match status" value="1"/>
</dbReference>
<sequence length="269" mass="29987">MSFRAPSPRPPPPAFQARQQWPVARQSLTMATVPSLKKLVKRLENAPADDTDLSDFTITCGDTEWRVHKLVLRLHEGALRAATQGDWKETQNGRLDLSVDPVAAIDALVQYLYKLDYQLAEAQRNAALMLHTQVCIVADKYRMEDMKFTAEGKFRVAIQRLKAPNEDLLDAIRATWDAPEPTSAIKAAILQYSIKRRDIFTDDKEERSPFVALMAENVDFAIEVAQAAVQKPSAVELGEPGETGYNWMRCPDGRCGGGESFDIIEHGGS</sequence>